<protein>
    <submittedName>
        <fullName evidence="1">Uncharacterized protein</fullName>
    </submittedName>
</protein>
<organism evidence="1 2">
    <name type="scientific">Pedobacter ureilyticus</name>
    <dbReference type="NCBI Taxonomy" id="1393051"/>
    <lineage>
        <taxon>Bacteria</taxon>
        <taxon>Pseudomonadati</taxon>
        <taxon>Bacteroidota</taxon>
        <taxon>Sphingobacteriia</taxon>
        <taxon>Sphingobacteriales</taxon>
        <taxon>Sphingobacteriaceae</taxon>
        <taxon>Pedobacter</taxon>
    </lineage>
</organism>
<dbReference type="RefSeq" id="WP_138724811.1">
    <property type="nucleotide sequence ID" value="NZ_SSHJ02000010.1"/>
</dbReference>
<sequence length="168" mass="19600">MDNETYKIKFDYSTLDKLKNIALKHLKVDNMNNLRDKFEGQSYLNAFLVKSFAELTLERFLGFSFIDENLKTLRKDYQPEIIVENKKLIIIAFKHDEVPKIRRIEFELAVFVSINLHNKTAEILGFLDYKSIVDNCSDYTISPLTSKIFIGSFSDFKLLKSVDLLKSN</sequence>
<gene>
    <name evidence="1" type="ORF">E6A44_019255</name>
</gene>
<evidence type="ECO:0000313" key="2">
    <source>
        <dbReference type="Proteomes" id="UP001517247"/>
    </source>
</evidence>
<dbReference type="EMBL" id="SSHJ02000010">
    <property type="protein sequence ID" value="MFN0257730.1"/>
    <property type="molecule type" value="Genomic_DNA"/>
</dbReference>
<accession>A0ABW9JC79</accession>
<name>A0ABW9JC79_9SPHI</name>
<comment type="caution">
    <text evidence="1">The sequence shown here is derived from an EMBL/GenBank/DDBJ whole genome shotgun (WGS) entry which is preliminary data.</text>
</comment>
<keyword evidence="2" id="KW-1185">Reference proteome</keyword>
<dbReference type="Proteomes" id="UP001517247">
    <property type="component" value="Unassembled WGS sequence"/>
</dbReference>
<reference evidence="1 2" key="1">
    <citation type="submission" date="2024-12" db="EMBL/GenBank/DDBJ databases">
        <authorList>
            <person name="Hu S."/>
        </authorList>
    </citation>
    <scope>NUCLEOTIDE SEQUENCE [LARGE SCALE GENOMIC DNA]</scope>
    <source>
        <strain evidence="1 2">THG-T11</strain>
    </source>
</reference>
<proteinExistence type="predicted"/>
<evidence type="ECO:0000313" key="1">
    <source>
        <dbReference type="EMBL" id="MFN0257730.1"/>
    </source>
</evidence>